<dbReference type="GO" id="GO:0003677">
    <property type="term" value="F:DNA binding"/>
    <property type="evidence" value="ECO:0007669"/>
    <property type="project" value="UniProtKB-KW"/>
</dbReference>
<dbReference type="GO" id="GO:0046983">
    <property type="term" value="F:protein dimerization activity"/>
    <property type="evidence" value="ECO:0007669"/>
    <property type="project" value="InterPro"/>
</dbReference>
<feature type="compositionally biased region" description="Polar residues" evidence="8">
    <location>
        <begin position="21"/>
        <end position="30"/>
    </location>
</feature>
<feature type="non-terminal residue" evidence="10">
    <location>
        <position position="164"/>
    </location>
</feature>
<comment type="similarity">
    <text evidence="1">Belongs to the MAX family.</text>
</comment>
<keyword evidence="5" id="KW-0804">Transcription</keyword>
<feature type="compositionally biased region" description="Acidic residues" evidence="8">
    <location>
        <begin position="1"/>
        <end position="17"/>
    </location>
</feature>
<dbReference type="OrthoDB" id="8964853at2759"/>
<evidence type="ECO:0000256" key="4">
    <source>
        <dbReference type="ARBA" id="ARBA00023159"/>
    </source>
</evidence>
<evidence type="ECO:0000313" key="11">
    <source>
        <dbReference type="Proteomes" id="UP001151699"/>
    </source>
</evidence>
<sequence>MSDSYDDLDIESDDENDSDTRSPNYSSINGIQFLSQAERRAHHNALERKRRDDIKDYFVSLRETVPSLQETKSASRGQILQGAAKFIQHMANRNVSPQRIEQLKRQNKNLEEQIKHLEQLTNLSVINGGYKDMKTPQTSSEELTNGDDAMEQKSKKFKPNNYAM</sequence>
<dbReference type="GO" id="GO:0090575">
    <property type="term" value="C:RNA polymerase II transcription regulator complex"/>
    <property type="evidence" value="ECO:0007669"/>
    <property type="project" value="TreeGrafter"/>
</dbReference>
<dbReference type="AlphaFoldDB" id="A0A9Q0N061"/>
<reference evidence="10" key="1">
    <citation type="submission" date="2022-07" db="EMBL/GenBank/DDBJ databases">
        <authorList>
            <person name="Trinca V."/>
            <person name="Uliana J.V.C."/>
            <person name="Torres T.T."/>
            <person name="Ward R.J."/>
            <person name="Monesi N."/>
        </authorList>
    </citation>
    <scope>NUCLEOTIDE SEQUENCE</scope>
    <source>
        <strain evidence="10">HSMRA1968</strain>
        <tissue evidence="10">Whole embryos</tissue>
    </source>
</reference>
<evidence type="ECO:0000256" key="1">
    <source>
        <dbReference type="ARBA" id="ARBA00007628"/>
    </source>
</evidence>
<name>A0A9Q0N061_9DIPT</name>
<dbReference type="PANTHER" id="PTHR10328">
    <property type="entry name" value="PROTEIN MAX MYC-ASSOCIATED FACTOR X"/>
    <property type="match status" value="1"/>
</dbReference>
<evidence type="ECO:0000256" key="2">
    <source>
        <dbReference type="ARBA" id="ARBA00023015"/>
    </source>
</evidence>
<protein>
    <submittedName>
        <fullName evidence="10">Protein max</fullName>
    </submittedName>
</protein>
<keyword evidence="3" id="KW-0238">DNA-binding</keyword>
<evidence type="ECO:0000256" key="7">
    <source>
        <dbReference type="SAM" id="Coils"/>
    </source>
</evidence>
<feature type="region of interest" description="Disordered" evidence="8">
    <location>
        <begin position="1"/>
        <end position="30"/>
    </location>
</feature>
<evidence type="ECO:0000259" key="9">
    <source>
        <dbReference type="PROSITE" id="PS50888"/>
    </source>
</evidence>
<evidence type="ECO:0000256" key="3">
    <source>
        <dbReference type="ARBA" id="ARBA00023125"/>
    </source>
</evidence>
<keyword evidence="11" id="KW-1185">Reference proteome</keyword>
<evidence type="ECO:0000313" key="10">
    <source>
        <dbReference type="EMBL" id="KAJ6641180.1"/>
    </source>
</evidence>
<evidence type="ECO:0000256" key="6">
    <source>
        <dbReference type="ARBA" id="ARBA00023242"/>
    </source>
</evidence>
<feature type="coiled-coil region" evidence="7">
    <location>
        <begin position="93"/>
        <end position="123"/>
    </location>
</feature>
<dbReference type="Pfam" id="PF00010">
    <property type="entry name" value="HLH"/>
    <property type="match status" value="1"/>
</dbReference>
<dbReference type="SMART" id="SM00353">
    <property type="entry name" value="HLH"/>
    <property type="match status" value="1"/>
</dbReference>
<dbReference type="Proteomes" id="UP001151699">
    <property type="component" value="Chromosome B"/>
</dbReference>
<keyword evidence="4" id="KW-0010">Activator</keyword>
<dbReference type="PANTHER" id="PTHR10328:SF3">
    <property type="entry name" value="PROTEIN MAX"/>
    <property type="match status" value="1"/>
</dbReference>
<dbReference type="PROSITE" id="PS50888">
    <property type="entry name" value="BHLH"/>
    <property type="match status" value="1"/>
</dbReference>
<dbReference type="GO" id="GO:0045944">
    <property type="term" value="P:positive regulation of transcription by RNA polymerase II"/>
    <property type="evidence" value="ECO:0007669"/>
    <property type="project" value="TreeGrafter"/>
</dbReference>
<dbReference type="Gene3D" id="4.10.280.10">
    <property type="entry name" value="Helix-loop-helix DNA-binding domain"/>
    <property type="match status" value="1"/>
</dbReference>
<feature type="region of interest" description="Disordered" evidence="8">
    <location>
        <begin position="131"/>
        <end position="164"/>
    </location>
</feature>
<keyword evidence="6" id="KW-0539">Nucleus</keyword>
<dbReference type="InterPro" id="IPR011598">
    <property type="entry name" value="bHLH_dom"/>
</dbReference>
<dbReference type="SUPFAM" id="SSF47459">
    <property type="entry name" value="HLH, helix-loop-helix DNA-binding domain"/>
    <property type="match status" value="1"/>
</dbReference>
<organism evidence="10 11">
    <name type="scientific">Pseudolycoriella hygida</name>
    <dbReference type="NCBI Taxonomy" id="35572"/>
    <lineage>
        <taxon>Eukaryota</taxon>
        <taxon>Metazoa</taxon>
        <taxon>Ecdysozoa</taxon>
        <taxon>Arthropoda</taxon>
        <taxon>Hexapoda</taxon>
        <taxon>Insecta</taxon>
        <taxon>Pterygota</taxon>
        <taxon>Neoptera</taxon>
        <taxon>Endopterygota</taxon>
        <taxon>Diptera</taxon>
        <taxon>Nematocera</taxon>
        <taxon>Sciaroidea</taxon>
        <taxon>Sciaridae</taxon>
        <taxon>Pseudolycoriella</taxon>
    </lineage>
</organism>
<comment type="caution">
    <text evidence="10">The sequence shown here is derived from an EMBL/GenBank/DDBJ whole genome shotgun (WGS) entry which is preliminary data.</text>
</comment>
<keyword evidence="2" id="KW-0805">Transcription regulation</keyword>
<dbReference type="InterPro" id="IPR036638">
    <property type="entry name" value="HLH_DNA-bd_sf"/>
</dbReference>
<gene>
    <name evidence="10" type="primary">MAX</name>
    <name evidence="10" type="ORF">Bhyg_06115</name>
</gene>
<proteinExistence type="inferred from homology"/>
<dbReference type="GO" id="GO:0003700">
    <property type="term" value="F:DNA-binding transcription factor activity"/>
    <property type="evidence" value="ECO:0007669"/>
    <property type="project" value="TreeGrafter"/>
</dbReference>
<feature type="domain" description="BHLH" evidence="9">
    <location>
        <begin position="38"/>
        <end position="90"/>
    </location>
</feature>
<evidence type="ECO:0000256" key="8">
    <source>
        <dbReference type="SAM" id="MobiDB-lite"/>
    </source>
</evidence>
<dbReference type="EMBL" id="WJQU01000002">
    <property type="protein sequence ID" value="KAJ6641180.1"/>
    <property type="molecule type" value="Genomic_DNA"/>
</dbReference>
<keyword evidence="7" id="KW-0175">Coiled coil</keyword>
<accession>A0A9Q0N061</accession>
<evidence type="ECO:0000256" key="5">
    <source>
        <dbReference type="ARBA" id="ARBA00023163"/>
    </source>
</evidence>